<evidence type="ECO:0000259" key="1">
    <source>
        <dbReference type="Pfam" id="PF01979"/>
    </source>
</evidence>
<evidence type="ECO:0000313" key="3">
    <source>
        <dbReference type="Proteomes" id="UP000648239"/>
    </source>
</evidence>
<dbReference type="Gene3D" id="3.20.20.140">
    <property type="entry name" value="Metal-dependent hydrolases"/>
    <property type="match status" value="1"/>
</dbReference>
<dbReference type="PANTHER" id="PTHR43135:SF3">
    <property type="entry name" value="ALPHA-D-RIBOSE 1-METHYLPHOSPHONATE 5-TRIPHOSPHATE DIPHOSPHATASE"/>
    <property type="match status" value="1"/>
</dbReference>
<dbReference type="Proteomes" id="UP000648239">
    <property type="component" value="Unassembled WGS sequence"/>
</dbReference>
<dbReference type="SUPFAM" id="SSF51338">
    <property type="entry name" value="Composite domain of metallo-dependent hydrolases"/>
    <property type="match status" value="1"/>
</dbReference>
<organism evidence="2 3">
    <name type="scientific">Candidatus Polarisedimenticola svalbardensis</name>
    <dbReference type="NCBI Taxonomy" id="2886004"/>
    <lineage>
        <taxon>Bacteria</taxon>
        <taxon>Pseudomonadati</taxon>
        <taxon>Acidobacteriota</taxon>
        <taxon>Candidatus Polarisedimenticolia</taxon>
        <taxon>Candidatus Polarisedimenticolales</taxon>
        <taxon>Candidatus Polarisedimenticolaceae</taxon>
        <taxon>Candidatus Polarisedimenticola</taxon>
    </lineage>
</organism>
<dbReference type="PANTHER" id="PTHR43135">
    <property type="entry name" value="ALPHA-D-RIBOSE 1-METHYLPHOSPHONATE 5-TRIPHOSPHATE DIPHOSPHATASE"/>
    <property type="match status" value="1"/>
</dbReference>
<dbReference type="GO" id="GO:0016810">
    <property type="term" value="F:hydrolase activity, acting on carbon-nitrogen (but not peptide) bonds"/>
    <property type="evidence" value="ECO:0007669"/>
    <property type="project" value="InterPro"/>
</dbReference>
<accession>A0A8J7CEG3</accession>
<dbReference type="InterPro" id="IPR011059">
    <property type="entry name" value="Metal-dep_hydrolase_composite"/>
</dbReference>
<dbReference type="InterPro" id="IPR051781">
    <property type="entry name" value="Metallo-dep_Hydrolase"/>
</dbReference>
<dbReference type="InterPro" id="IPR032466">
    <property type="entry name" value="Metal_Hydrolase"/>
</dbReference>
<dbReference type="Gene3D" id="2.30.40.10">
    <property type="entry name" value="Urease, subunit C, domain 1"/>
    <property type="match status" value="1"/>
</dbReference>
<dbReference type="EMBL" id="JACXWD010000025">
    <property type="protein sequence ID" value="MBD3868219.1"/>
    <property type="molecule type" value="Genomic_DNA"/>
</dbReference>
<proteinExistence type="predicted"/>
<dbReference type="Pfam" id="PF01979">
    <property type="entry name" value="Amidohydro_1"/>
    <property type="match status" value="1"/>
</dbReference>
<gene>
    <name evidence="2" type="ORF">IFK94_08835</name>
</gene>
<dbReference type="InterPro" id="IPR006680">
    <property type="entry name" value="Amidohydro-rel"/>
</dbReference>
<sequence>MGSAYRIVRSTVLLLLVATLLPATALAGRTVIHAGRMIDAVSAKVAGETTIIVQEDRIVGIENGYTTPAEGDTVIDLKDSTVLPGLMDLHTHLSMQLSKASYNEGFRSNPGDYAFRMVPRAEKTLMAGFTTVRELGDRKNLSISLRNAIAAGLIPGPRIFSAGKSLATTGGHADPTNSLNAELMGDPGPLQGVVNGVADARHAVRQRYKDGADWIKITATGGVLSEAKNGMNPQFRDDELQAIIETAADYGIKVAAHAHGTEGMKRAVLAGVSSVEHGTFMDEEVMKLMVERGTYLVPTMMAGETVVHMAEKPGMLPEIVRPKALAIGPQMKITLGNAYRAGVKIAFGTDCGVSPHGTNGREFRLMVDAGVPAMAAIESATRVAAELLDVQDDLGTLQTGKLADIIAVPGNPMDDITVMERVQFVMKEGTVYKQP</sequence>
<dbReference type="InterPro" id="IPR057744">
    <property type="entry name" value="OTAase-like"/>
</dbReference>
<dbReference type="SUPFAM" id="SSF51556">
    <property type="entry name" value="Metallo-dependent hydrolases"/>
    <property type="match status" value="1"/>
</dbReference>
<dbReference type="AlphaFoldDB" id="A0A8J7CEG3"/>
<name>A0A8J7CEG3_9BACT</name>
<evidence type="ECO:0000313" key="2">
    <source>
        <dbReference type="EMBL" id="MBD3868219.1"/>
    </source>
</evidence>
<protein>
    <submittedName>
        <fullName evidence="2">Amidohydrolase family protein</fullName>
    </submittedName>
</protein>
<dbReference type="CDD" id="cd01299">
    <property type="entry name" value="Met_dep_hydrolase_A"/>
    <property type="match status" value="1"/>
</dbReference>
<feature type="domain" description="Amidohydrolase-related" evidence="1">
    <location>
        <begin position="81"/>
        <end position="431"/>
    </location>
</feature>
<reference evidence="2 3" key="1">
    <citation type="submission" date="2020-08" db="EMBL/GenBank/DDBJ databases">
        <title>Acidobacteriota in marine sediments use diverse sulfur dissimilation pathways.</title>
        <authorList>
            <person name="Wasmund K."/>
        </authorList>
    </citation>
    <scope>NUCLEOTIDE SEQUENCE [LARGE SCALE GENOMIC DNA]</scope>
    <source>
        <strain evidence="2">MAG AM4</strain>
    </source>
</reference>
<comment type="caution">
    <text evidence="2">The sequence shown here is derived from an EMBL/GenBank/DDBJ whole genome shotgun (WGS) entry which is preliminary data.</text>
</comment>